<evidence type="ECO:0000313" key="2">
    <source>
        <dbReference type="EMBL" id="TDC02597.1"/>
    </source>
</evidence>
<proteinExistence type="predicted"/>
<feature type="region of interest" description="Disordered" evidence="1">
    <location>
        <begin position="111"/>
        <end position="137"/>
    </location>
</feature>
<dbReference type="Proteomes" id="UP000295626">
    <property type="component" value="Unassembled WGS sequence"/>
</dbReference>
<feature type="compositionally biased region" description="Basic and acidic residues" evidence="1">
    <location>
        <begin position="1"/>
        <end position="11"/>
    </location>
</feature>
<feature type="region of interest" description="Disordered" evidence="1">
    <location>
        <begin position="1"/>
        <end position="20"/>
    </location>
</feature>
<keyword evidence="3" id="KW-1185">Reference proteome</keyword>
<sequence>MDRVQGVEARSHRPQRHVRAARPRTRLHERGGIVSLARLIRRHADAVEADLQRYYRIDLADLWRGRLTLRRLATLLRYLPAEAATLGTYGDPAAGWTRTHYLLTDVFHAVTGKPHPARPAPPSRRRDPAEIRRRDNLLHERARRRAEELTQLQRG</sequence>
<reference evidence="2 3" key="1">
    <citation type="submission" date="2019-02" db="EMBL/GenBank/DDBJ databases">
        <title>Draft genome sequences of novel Actinobacteria.</title>
        <authorList>
            <person name="Sahin N."/>
            <person name="Ay H."/>
            <person name="Saygin H."/>
        </authorList>
    </citation>
    <scope>NUCLEOTIDE SEQUENCE [LARGE SCALE GENOMIC DNA]</scope>
    <source>
        <strain evidence="2 3">JCM 30529</strain>
    </source>
</reference>
<dbReference type="EMBL" id="SMKE01000003">
    <property type="protein sequence ID" value="TDC02597.1"/>
    <property type="molecule type" value="Genomic_DNA"/>
</dbReference>
<comment type="caution">
    <text evidence="2">The sequence shown here is derived from an EMBL/GenBank/DDBJ whole genome shotgun (WGS) entry which is preliminary data.</text>
</comment>
<protein>
    <submittedName>
        <fullName evidence="2">Uncharacterized protein</fullName>
    </submittedName>
</protein>
<evidence type="ECO:0000313" key="3">
    <source>
        <dbReference type="Proteomes" id="UP000295626"/>
    </source>
</evidence>
<name>A0ABY2DM53_9ACTN</name>
<organism evidence="2 3">
    <name type="scientific">Micromonospora fluostatini</name>
    <dbReference type="NCBI Taxonomy" id="1629071"/>
    <lineage>
        <taxon>Bacteria</taxon>
        <taxon>Bacillati</taxon>
        <taxon>Actinomycetota</taxon>
        <taxon>Actinomycetes</taxon>
        <taxon>Micromonosporales</taxon>
        <taxon>Micromonosporaceae</taxon>
        <taxon>Micromonospora</taxon>
    </lineage>
</organism>
<evidence type="ECO:0000256" key="1">
    <source>
        <dbReference type="SAM" id="MobiDB-lite"/>
    </source>
</evidence>
<feature type="compositionally biased region" description="Basic and acidic residues" evidence="1">
    <location>
        <begin position="124"/>
        <end position="137"/>
    </location>
</feature>
<accession>A0ABY2DM53</accession>
<gene>
    <name evidence="2" type="ORF">E1091_00355</name>
</gene>